<evidence type="ECO:0000313" key="4">
    <source>
        <dbReference type="Proteomes" id="UP000053593"/>
    </source>
</evidence>
<keyword evidence="2" id="KW-0472">Membrane</keyword>
<evidence type="ECO:0000256" key="1">
    <source>
        <dbReference type="SAM" id="MobiDB-lite"/>
    </source>
</evidence>
<dbReference type="AlphaFoldDB" id="A0A0D0BZI1"/>
<dbReference type="Proteomes" id="UP000053593">
    <property type="component" value="Unassembled WGS sequence"/>
</dbReference>
<keyword evidence="2" id="KW-0812">Transmembrane</keyword>
<evidence type="ECO:0000313" key="3">
    <source>
        <dbReference type="EMBL" id="KIK61321.1"/>
    </source>
</evidence>
<gene>
    <name evidence="3" type="ORF">GYMLUDRAFT_58868</name>
</gene>
<feature type="region of interest" description="Disordered" evidence="1">
    <location>
        <begin position="1"/>
        <end position="41"/>
    </location>
</feature>
<protein>
    <submittedName>
        <fullName evidence="3">Uncharacterized protein</fullName>
    </submittedName>
</protein>
<keyword evidence="2" id="KW-1133">Transmembrane helix</keyword>
<reference evidence="3 4" key="1">
    <citation type="submission" date="2014-04" db="EMBL/GenBank/DDBJ databases">
        <title>Evolutionary Origins and Diversification of the Mycorrhizal Mutualists.</title>
        <authorList>
            <consortium name="DOE Joint Genome Institute"/>
            <consortium name="Mycorrhizal Genomics Consortium"/>
            <person name="Kohler A."/>
            <person name="Kuo A."/>
            <person name="Nagy L.G."/>
            <person name="Floudas D."/>
            <person name="Copeland A."/>
            <person name="Barry K.W."/>
            <person name="Cichocki N."/>
            <person name="Veneault-Fourrey C."/>
            <person name="LaButti K."/>
            <person name="Lindquist E.A."/>
            <person name="Lipzen A."/>
            <person name="Lundell T."/>
            <person name="Morin E."/>
            <person name="Murat C."/>
            <person name="Riley R."/>
            <person name="Ohm R."/>
            <person name="Sun H."/>
            <person name="Tunlid A."/>
            <person name="Henrissat B."/>
            <person name="Grigoriev I.V."/>
            <person name="Hibbett D.S."/>
            <person name="Martin F."/>
        </authorList>
    </citation>
    <scope>NUCLEOTIDE SEQUENCE [LARGE SCALE GENOMIC DNA]</scope>
    <source>
        <strain evidence="3 4">FD-317 M1</strain>
    </source>
</reference>
<accession>A0A0D0BZI1</accession>
<name>A0A0D0BZI1_9AGAR</name>
<dbReference type="EMBL" id="KN834771">
    <property type="protein sequence ID" value="KIK61321.1"/>
    <property type="molecule type" value="Genomic_DNA"/>
</dbReference>
<feature type="compositionally biased region" description="Polar residues" evidence="1">
    <location>
        <begin position="30"/>
        <end position="41"/>
    </location>
</feature>
<evidence type="ECO:0000256" key="2">
    <source>
        <dbReference type="SAM" id="Phobius"/>
    </source>
</evidence>
<keyword evidence="4" id="KW-1185">Reference proteome</keyword>
<proteinExistence type="predicted"/>
<dbReference type="HOGENOM" id="CLU_103844_0_0_1"/>
<dbReference type="Gene3D" id="1.25.40.20">
    <property type="entry name" value="Ankyrin repeat-containing domain"/>
    <property type="match status" value="1"/>
</dbReference>
<sequence>MINPQGHPDAEQGSEQGGQPHSEIEDGRMQESQSSQNHTNQSPGHVAILYASLIALIFVNVQFIADIEQTLIRNEGNGSTEEDKWGFGQVLPLILLILPLRDAWNAFQDIRQGVQGRFEQLILAKAKDDSGIPELQQLVKQQARLEVDMTNNNEGCSTLLQLVAYHGKQELVAFLLDNGVLPNDTGRI</sequence>
<dbReference type="InterPro" id="IPR036770">
    <property type="entry name" value="Ankyrin_rpt-contain_sf"/>
</dbReference>
<organism evidence="3 4">
    <name type="scientific">Collybiopsis luxurians FD-317 M1</name>
    <dbReference type="NCBI Taxonomy" id="944289"/>
    <lineage>
        <taxon>Eukaryota</taxon>
        <taxon>Fungi</taxon>
        <taxon>Dikarya</taxon>
        <taxon>Basidiomycota</taxon>
        <taxon>Agaricomycotina</taxon>
        <taxon>Agaricomycetes</taxon>
        <taxon>Agaricomycetidae</taxon>
        <taxon>Agaricales</taxon>
        <taxon>Marasmiineae</taxon>
        <taxon>Omphalotaceae</taxon>
        <taxon>Collybiopsis</taxon>
        <taxon>Collybiopsis luxurians</taxon>
    </lineage>
</organism>
<feature type="transmembrane region" description="Helical" evidence="2">
    <location>
        <begin position="46"/>
        <end position="65"/>
    </location>
</feature>